<comment type="caution">
    <text evidence="1">The sequence shown here is derived from an EMBL/GenBank/DDBJ whole genome shotgun (WGS) entry which is preliminary data.</text>
</comment>
<dbReference type="EMBL" id="CM040988">
    <property type="protein sequence ID" value="MCJ8740479.1"/>
    <property type="molecule type" value="Genomic_DNA"/>
</dbReference>
<evidence type="ECO:0000313" key="2">
    <source>
        <dbReference type="Proteomes" id="UP000830395"/>
    </source>
</evidence>
<organism evidence="1 2">
    <name type="scientific">Pangasius djambal</name>
    <dbReference type="NCBI Taxonomy" id="1691987"/>
    <lineage>
        <taxon>Eukaryota</taxon>
        <taxon>Metazoa</taxon>
        <taxon>Chordata</taxon>
        <taxon>Craniata</taxon>
        <taxon>Vertebrata</taxon>
        <taxon>Euteleostomi</taxon>
        <taxon>Actinopterygii</taxon>
        <taxon>Neopterygii</taxon>
        <taxon>Teleostei</taxon>
        <taxon>Ostariophysi</taxon>
        <taxon>Siluriformes</taxon>
        <taxon>Pangasiidae</taxon>
        <taxon>Pangasius</taxon>
    </lineage>
</organism>
<accession>A0ACC5YXP1</accession>
<feature type="non-terminal residue" evidence="1">
    <location>
        <position position="1"/>
    </location>
</feature>
<name>A0ACC5YXP1_9TELE</name>
<gene>
    <name evidence="1" type="ORF">PDJAM_G00059440</name>
</gene>
<evidence type="ECO:0000313" key="1">
    <source>
        <dbReference type="EMBL" id="MCJ8740479.1"/>
    </source>
</evidence>
<sequence length="154" mass="17992">QIQYKQYTCIVTSSNCDLTPRKKYRPRCETYKYQPKTGTFYCDYGPNYHPTFEVLLNAEVEELTLGLLDKHDQEVWESRQVFLTGYKREAVLPNMATTAMETVRENKVFLIDTLSADASIVLQHVQNDNIITRRDYNNLNQPNHTPEEIIVNLL</sequence>
<proteinExistence type="predicted"/>
<dbReference type="Proteomes" id="UP000830395">
    <property type="component" value="Chromosome 14"/>
</dbReference>
<keyword evidence="2" id="KW-1185">Reference proteome</keyword>
<feature type="non-terminal residue" evidence="1">
    <location>
        <position position="154"/>
    </location>
</feature>
<protein>
    <submittedName>
        <fullName evidence="1">Uncharacterized protein</fullName>
    </submittedName>
</protein>
<reference evidence="1" key="1">
    <citation type="submission" date="2020-02" db="EMBL/GenBank/DDBJ databases">
        <title>Genome sequencing of the panga catfish, Pangasius djambal.</title>
        <authorList>
            <person name="Wen M."/>
            <person name="Zahm M."/>
            <person name="Roques C."/>
            <person name="Cabau C."/>
            <person name="Klopp C."/>
            <person name="Donnadieu C."/>
            <person name="Jouanno E."/>
            <person name="Avarre J.-C."/>
            <person name="Campet M."/>
            <person name="Ha T."/>
            <person name="Dugue R."/>
            <person name="Lampietro C."/>
            <person name="Louis A."/>
            <person name="Herpin A."/>
            <person name="Echchiki A."/>
            <person name="Berthelot C."/>
            <person name="Parey E."/>
            <person name="Roest-Crollius H."/>
            <person name="Braasch I."/>
            <person name="Postlethwait J.H."/>
            <person name="Bobe J."/>
            <person name="Montfort J."/>
            <person name="Bouchez O."/>
            <person name="Begum T."/>
            <person name="Schartl M."/>
            <person name="Gustiano R."/>
            <person name="Guiguen Y."/>
        </authorList>
    </citation>
    <scope>NUCLEOTIDE SEQUENCE</scope>
    <source>
        <strain evidence="1">Pdj_M5554</strain>
    </source>
</reference>